<dbReference type="EnsemblMetazoa" id="PPAI007626-RA">
    <property type="protein sequence ID" value="PPAI007626-PA"/>
    <property type="gene ID" value="PPAI007626"/>
</dbReference>
<name>A0A1B0DHJ2_PHLPP</name>
<dbReference type="VEuPathDB" id="VectorBase:PPAI007626"/>
<dbReference type="InterPro" id="IPR005036">
    <property type="entry name" value="CBM21_dom"/>
</dbReference>
<dbReference type="PANTHER" id="PTHR12307">
    <property type="entry name" value="PROTEIN PHOSPHATASE 1 REGULATORY SUBUNIT"/>
    <property type="match status" value="1"/>
</dbReference>
<dbReference type="GO" id="GO:0005979">
    <property type="term" value="P:regulation of glycogen biosynthetic process"/>
    <property type="evidence" value="ECO:0007669"/>
    <property type="project" value="TreeGrafter"/>
</dbReference>
<feature type="region of interest" description="Disordered" evidence="1">
    <location>
        <begin position="245"/>
        <end position="289"/>
    </location>
</feature>
<dbReference type="PANTHER" id="PTHR12307:SF36">
    <property type="entry name" value="GLYCOGEN-BINDING SUBUNIT 76A"/>
    <property type="match status" value="1"/>
</dbReference>
<organism evidence="2 3">
    <name type="scientific">Phlebotomus papatasi</name>
    <name type="common">Sandfly</name>
    <dbReference type="NCBI Taxonomy" id="29031"/>
    <lineage>
        <taxon>Eukaryota</taxon>
        <taxon>Metazoa</taxon>
        <taxon>Ecdysozoa</taxon>
        <taxon>Arthropoda</taxon>
        <taxon>Hexapoda</taxon>
        <taxon>Insecta</taxon>
        <taxon>Pterygota</taxon>
        <taxon>Neoptera</taxon>
        <taxon>Endopterygota</taxon>
        <taxon>Diptera</taxon>
        <taxon>Nematocera</taxon>
        <taxon>Psychodoidea</taxon>
        <taxon>Psychodidae</taxon>
        <taxon>Phlebotomus</taxon>
        <taxon>Phlebotomus</taxon>
    </lineage>
</organism>
<dbReference type="VEuPathDB" id="VectorBase:PPAPM1_008010"/>
<dbReference type="GO" id="GO:0008157">
    <property type="term" value="F:protein phosphatase 1 binding"/>
    <property type="evidence" value="ECO:0007669"/>
    <property type="project" value="TreeGrafter"/>
</dbReference>
<proteinExistence type="predicted"/>
<keyword evidence="3" id="KW-1185">Reference proteome</keyword>
<feature type="region of interest" description="Disordered" evidence="1">
    <location>
        <begin position="91"/>
        <end position="110"/>
    </location>
</feature>
<evidence type="ECO:0000313" key="2">
    <source>
        <dbReference type="EnsemblMetazoa" id="PPAI007626-PA"/>
    </source>
</evidence>
<feature type="compositionally biased region" description="Low complexity" evidence="1">
    <location>
        <begin position="138"/>
        <end position="152"/>
    </location>
</feature>
<dbReference type="InterPro" id="IPR038175">
    <property type="entry name" value="CBM21_dom_sf"/>
</dbReference>
<dbReference type="AlphaFoldDB" id="A0A1B0DHJ2"/>
<dbReference type="EMBL" id="AJVK01034062">
    <property type="status" value="NOT_ANNOTATED_CDS"/>
    <property type="molecule type" value="Genomic_DNA"/>
</dbReference>
<dbReference type="GO" id="GO:0000164">
    <property type="term" value="C:protein phosphatase type 1 complex"/>
    <property type="evidence" value="ECO:0007669"/>
    <property type="project" value="TreeGrafter"/>
</dbReference>
<dbReference type="PROSITE" id="PS51257">
    <property type="entry name" value="PROKAR_LIPOPROTEIN"/>
    <property type="match status" value="1"/>
</dbReference>
<dbReference type="EMBL" id="AJVK01034061">
    <property type="status" value="NOT_ANNOTATED_CDS"/>
    <property type="molecule type" value="Genomic_DNA"/>
</dbReference>
<dbReference type="Proteomes" id="UP000092462">
    <property type="component" value="Unassembled WGS sequence"/>
</dbReference>
<evidence type="ECO:0000313" key="3">
    <source>
        <dbReference type="Proteomes" id="UP000092462"/>
    </source>
</evidence>
<dbReference type="InterPro" id="IPR050782">
    <property type="entry name" value="PP1_regulatory_subunit_3"/>
</dbReference>
<dbReference type="GO" id="GO:2001069">
    <property type="term" value="F:glycogen binding"/>
    <property type="evidence" value="ECO:0007669"/>
    <property type="project" value="TreeGrafter"/>
</dbReference>
<reference evidence="2" key="1">
    <citation type="submission" date="2022-08" db="UniProtKB">
        <authorList>
            <consortium name="EnsemblMetazoa"/>
        </authorList>
    </citation>
    <scope>IDENTIFICATION</scope>
    <source>
        <strain evidence="2">Israel</strain>
    </source>
</reference>
<dbReference type="PROSITE" id="PS51159">
    <property type="entry name" value="CBM21"/>
    <property type="match status" value="1"/>
</dbReference>
<accession>A0A1B0DHJ2</accession>
<sequence length="495" mass="54834">MSAPEERRENINKPCGLLSLIPLGMSCRGRAEAFARRLQSRLRTLGTNITWITHLPTILIYDTTNHTDSPWLSGQSSDDVITSLPAHLGDSIESPTELPMEPESPGSPAEECEYTRLIETTSTTPQDPAGESGFVCASPMSPGGSVSSFSSSEGTFFDPDSDYYDCSDSQKEPSPTIFNGHETTESLSESLPPSQTDSNSTLTECHTSTSNSTLQEVMEIPSLVPNEEPPDEEAEPVAVEELIEEPATNGHEMPKENFVQEESPDERPQRVQRSSSLKSGKTPPGTPGRKKFVRFADVLGLDLADVRTFLDDVPRIPTSAFDDLDVTTCAENIHLALEPRVDKVLVPLFQQPSSLPKFLDLVRENGVFLENAAVTDAVTLTITGCVRVRNLDFHKSVHIRYSTDAWRSYADLQANYVENSCDGFSDKFSFILFGNALQVGQRLELAIRFQCHGQQFWDNNYGSNYCFQCLPATTLPTKPPKREPENEDSWDISFY</sequence>
<dbReference type="Gene3D" id="2.60.40.2440">
    <property type="entry name" value="Carbohydrate binding type-21 domain"/>
    <property type="match status" value="1"/>
</dbReference>
<feature type="compositionally biased region" description="Polar residues" evidence="1">
    <location>
        <begin position="185"/>
        <end position="215"/>
    </location>
</feature>
<protein>
    <submittedName>
        <fullName evidence="2">Uncharacterized protein</fullName>
    </submittedName>
</protein>
<evidence type="ECO:0000256" key="1">
    <source>
        <dbReference type="SAM" id="MobiDB-lite"/>
    </source>
</evidence>
<dbReference type="Pfam" id="PF03370">
    <property type="entry name" value="CBM_21"/>
    <property type="match status" value="1"/>
</dbReference>
<feature type="region of interest" description="Disordered" evidence="1">
    <location>
        <begin position="122"/>
        <end position="215"/>
    </location>
</feature>